<evidence type="ECO:0000259" key="15">
    <source>
        <dbReference type="PROSITE" id="PS50880"/>
    </source>
</evidence>
<reference evidence="17" key="1">
    <citation type="journal article" date="2019" name="Int. J. Syst. Evol. Microbiol.">
        <title>The Global Catalogue of Microorganisms (GCM) 10K type strain sequencing project: providing services to taxonomists for standard genome sequencing and annotation.</title>
        <authorList>
            <consortium name="The Broad Institute Genomics Platform"/>
            <consortium name="The Broad Institute Genome Sequencing Center for Infectious Disease"/>
            <person name="Wu L."/>
            <person name="Ma J."/>
        </authorList>
    </citation>
    <scope>NUCLEOTIDE SEQUENCE [LARGE SCALE GENOMIC DNA]</scope>
    <source>
        <strain evidence="17">IBRC-M 10813</strain>
    </source>
</reference>
<comment type="subunit">
    <text evidence="12">Monomer. Interacts with DnaB.</text>
</comment>
<keyword evidence="7 12" id="KW-0863">Zinc-finger</keyword>
<keyword evidence="6 12" id="KW-0479">Metal-binding</keyword>
<dbReference type="Proteomes" id="UP001595843">
    <property type="component" value="Unassembled WGS sequence"/>
</dbReference>
<dbReference type="InterPro" id="IPR037068">
    <property type="entry name" value="DNA_primase_core_N_sf"/>
</dbReference>
<dbReference type="PROSITE" id="PS50880">
    <property type="entry name" value="TOPRIM"/>
    <property type="match status" value="1"/>
</dbReference>
<organism evidence="16 17">
    <name type="scientific">Salinithrix halophila</name>
    <dbReference type="NCBI Taxonomy" id="1485204"/>
    <lineage>
        <taxon>Bacteria</taxon>
        <taxon>Bacillati</taxon>
        <taxon>Bacillota</taxon>
        <taxon>Bacilli</taxon>
        <taxon>Bacillales</taxon>
        <taxon>Thermoactinomycetaceae</taxon>
        <taxon>Salinithrix</taxon>
    </lineage>
</organism>
<gene>
    <name evidence="12 16" type="primary">dnaG</name>
    <name evidence="16" type="ORF">ACFOUO_07840</name>
</gene>
<dbReference type="EMBL" id="JBHSAP010000009">
    <property type="protein sequence ID" value="MFC4076718.1"/>
    <property type="molecule type" value="Genomic_DNA"/>
</dbReference>
<evidence type="ECO:0000256" key="9">
    <source>
        <dbReference type="ARBA" id="ARBA00022842"/>
    </source>
</evidence>
<dbReference type="NCBIfam" id="TIGR01391">
    <property type="entry name" value="dnaG"/>
    <property type="match status" value="1"/>
</dbReference>
<dbReference type="Gene3D" id="3.40.1360.10">
    <property type="match status" value="1"/>
</dbReference>
<evidence type="ECO:0000256" key="10">
    <source>
        <dbReference type="ARBA" id="ARBA00023125"/>
    </source>
</evidence>
<dbReference type="PANTHER" id="PTHR30313">
    <property type="entry name" value="DNA PRIMASE"/>
    <property type="match status" value="1"/>
</dbReference>
<dbReference type="Pfam" id="PF13155">
    <property type="entry name" value="Toprim_2"/>
    <property type="match status" value="1"/>
</dbReference>
<comment type="cofactor">
    <cofactor evidence="12 13">
        <name>Zn(2+)</name>
        <dbReference type="ChEBI" id="CHEBI:29105"/>
    </cofactor>
    <text evidence="12 13">Binds 1 zinc ion per monomer.</text>
</comment>
<evidence type="ECO:0000256" key="14">
    <source>
        <dbReference type="SAM" id="MobiDB-lite"/>
    </source>
</evidence>
<evidence type="ECO:0000256" key="5">
    <source>
        <dbReference type="ARBA" id="ARBA00022705"/>
    </source>
</evidence>
<evidence type="ECO:0000256" key="6">
    <source>
        <dbReference type="ARBA" id="ARBA00022723"/>
    </source>
</evidence>
<keyword evidence="17" id="KW-1185">Reference proteome</keyword>
<feature type="domain" description="Toprim" evidence="15">
    <location>
        <begin position="262"/>
        <end position="343"/>
    </location>
</feature>
<comment type="function">
    <text evidence="12 13">RNA polymerase that catalyzes the synthesis of short RNA molecules used as primers for DNA polymerase during DNA replication.</text>
</comment>
<feature type="region of interest" description="Disordered" evidence="14">
    <location>
        <begin position="431"/>
        <end position="451"/>
    </location>
</feature>
<evidence type="ECO:0000256" key="11">
    <source>
        <dbReference type="ARBA" id="ARBA00023163"/>
    </source>
</evidence>
<accession>A0ABV8JHL0</accession>
<dbReference type="InterPro" id="IPR013264">
    <property type="entry name" value="DNAG_N"/>
</dbReference>
<dbReference type="InterPro" id="IPR006171">
    <property type="entry name" value="TOPRIM_dom"/>
</dbReference>
<dbReference type="Gene3D" id="3.90.580.10">
    <property type="entry name" value="Zinc finger, CHC2-type domain"/>
    <property type="match status" value="1"/>
</dbReference>
<evidence type="ECO:0000313" key="16">
    <source>
        <dbReference type="EMBL" id="MFC4076718.1"/>
    </source>
</evidence>
<dbReference type="PIRSF" id="PIRSF002811">
    <property type="entry name" value="DnaG"/>
    <property type="match status" value="1"/>
</dbReference>
<dbReference type="InterPro" id="IPR019475">
    <property type="entry name" value="DNA_primase_DnaB-bd"/>
</dbReference>
<evidence type="ECO:0000256" key="13">
    <source>
        <dbReference type="PIRNR" id="PIRNR002811"/>
    </source>
</evidence>
<evidence type="ECO:0000256" key="2">
    <source>
        <dbReference type="ARBA" id="ARBA00022515"/>
    </source>
</evidence>
<evidence type="ECO:0000256" key="4">
    <source>
        <dbReference type="ARBA" id="ARBA00022695"/>
    </source>
</evidence>
<dbReference type="SUPFAM" id="SSF56731">
    <property type="entry name" value="DNA primase core"/>
    <property type="match status" value="1"/>
</dbReference>
<dbReference type="Pfam" id="PF10410">
    <property type="entry name" value="DnaB_bind"/>
    <property type="match status" value="1"/>
</dbReference>
<dbReference type="InterPro" id="IPR036185">
    <property type="entry name" value="DNA_heli_DnaB-like_N_sf"/>
</dbReference>
<keyword evidence="1 12" id="KW-0240">DNA-directed RNA polymerase</keyword>
<dbReference type="Pfam" id="PF01807">
    <property type="entry name" value="Zn_ribbon_DnaG"/>
    <property type="match status" value="1"/>
</dbReference>
<dbReference type="InterPro" id="IPR034151">
    <property type="entry name" value="TOPRIM_DnaG_bac"/>
</dbReference>
<comment type="catalytic activity">
    <reaction evidence="12">
        <text>ssDNA + n NTP = ssDNA/pppN(pN)n-1 hybrid + (n-1) diphosphate.</text>
        <dbReference type="EC" id="2.7.7.101"/>
    </reaction>
</comment>
<keyword evidence="8 12" id="KW-0862">Zinc</keyword>
<keyword evidence="4 12" id="KW-0548">Nucleotidyltransferase</keyword>
<dbReference type="InterPro" id="IPR002694">
    <property type="entry name" value="Znf_CHC2"/>
</dbReference>
<dbReference type="Pfam" id="PF08275">
    <property type="entry name" value="DNAG_N"/>
    <property type="match status" value="1"/>
</dbReference>
<feature type="zinc finger region" description="CHC2-type" evidence="12">
    <location>
        <begin position="40"/>
        <end position="64"/>
    </location>
</feature>
<evidence type="ECO:0000256" key="12">
    <source>
        <dbReference type="HAMAP-Rule" id="MF_00974"/>
    </source>
</evidence>
<protein>
    <recommendedName>
        <fullName evidence="12 13">DNA primase</fullName>
        <ecNumber evidence="12">2.7.7.101</ecNumber>
    </recommendedName>
</protein>
<evidence type="ECO:0000256" key="8">
    <source>
        <dbReference type="ARBA" id="ARBA00022833"/>
    </source>
</evidence>
<comment type="similarity">
    <text evidence="12 13">Belongs to the DnaG primase family.</text>
</comment>
<comment type="domain">
    <text evidence="12">Contains an N-terminal zinc-binding domain, a central core domain that contains the primase activity, and a C-terminal DnaB-binding domain.</text>
</comment>
<dbReference type="InterPro" id="IPR050219">
    <property type="entry name" value="DnaG_primase"/>
</dbReference>
<dbReference type="SMART" id="SM00493">
    <property type="entry name" value="TOPRIM"/>
    <property type="match status" value="1"/>
</dbReference>
<evidence type="ECO:0000256" key="7">
    <source>
        <dbReference type="ARBA" id="ARBA00022771"/>
    </source>
</evidence>
<dbReference type="Gene3D" id="3.90.980.10">
    <property type="entry name" value="DNA primase, catalytic core, N-terminal domain"/>
    <property type="match status" value="1"/>
</dbReference>
<keyword evidence="9" id="KW-0460">Magnesium</keyword>
<evidence type="ECO:0000256" key="1">
    <source>
        <dbReference type="ARBA" id="ARBA00022478"/>
    </source>
</evidence>
<comment type="caution">
    <text evidence="16">The sequence shown here is derived from an EMBL/GenBank/DDBJ whole genome shotgun (WGS) entry which is preliminary data.</text>
</comment>
<keyword evidence="2 12" id="KW-0639">Primosome</keyword>
<dbReference type="EC" id="2.7.7.101" evidence="12"/>
<dbReference type="PANTHER" id="PTHR30313:SF2">
    <property type="entry name" value="DNA PRIMASE"/>
    <property type="match status" value="1"/>
</dbReference>
<dbReference type="InterPro" id="IPR016136">
    <property type="entry name" value="DNA_helicase_N/primase_C"/>
</dbReference>
<sequence>MSGRIPEEVIDRVREHYDIVDVVSQTVQLRKSGRNFFGLCPFHSEKTPSFSVSPDKQIFHCFGCGAGGNVFKFVMETEQMTFVEVVRYLGEQAGIDIPSGGREDNAEELHRQELLKVMDLASRLFHHLLTQTEHGEAARRYLNERGLQLETIEEFQIGYAPDSYHFLHPFLKRRGFAEGLLLEAGLVAEREGVRGRPSYFDRFRGRVMFPIHDSQGRVVAFGGRVLGEGRPKYLNSPETTLFHKGKFLFNLHRARKTIRKDQQTILFEGYMDVIAAWQAGLRSGVATLGTALTESQARVLKRNAEETVLCYDSDSAGQSATERGMEVLKQEGCIVKVARMPEGMDPDDYIRKYGAEAFSSKVISQASPFTAFKLESLKKGFDLKDEDERMRYLTRAVEVISGLPKAIERDHYLRRLSEEFRISLDALKQEQRTASSKKRRESHGDKGLEKWNNGYHNGKHMVGRERKIPAFEAAERRLLSLMIQDAGVAERVRETVGAGFNIEANAAIAAYLYGYFAEGNPVDPGRFIQYIRDGSLIQEVSAILMMDLPDSVTDEEVTDYIRHIRNYPLHQEIEQKQEQVKQAERSGDIAKAARLGIELIRLREKIQREA</sequence>
<keyword evidence="10 12" id="KW-0238">DNA-binding</keyword>
<evidence type="ECO:0000313" key="17">
    <source>
        <dbReference type="Proteomes" id="UP001595843"/>
    </source>
</evidence>
<dbReference type="InterPro" id="IPR006295">
    <property type="entry name" value="DNA_primase_DnaG"/>
</dbReference>
<dbReference type="Gene3D" id="1.10.860.10">
    <property type="entry name" value="DNAb Helicase, Chain A"/>
    <property type="match status" value="1"/>
</dbReference>
<name>A0ABV8JHL0_9BACL</name>
<dbReference type="InterPro" id="IPR030846">
    <property type="entry name" value="DnaG_bac"/>
</dbReference>
<keyword evidence="5 12" id="KW-0235">DNA replication</keyword>
<dbReference type="HAMAP" id="MF_00974">
    <property type="entry name" value="DNA_primase_DnaG"/>
    <property type="match status" value="1"/>
</dbReference>
<dbReference type="SUPFAM" id="SSF57783">
    <property type="entry name" value="Zinc beta-ribbon"/>
    <property type="match status" value="1"/>
</dbReference>
<dbReference type="SMART" id="SM00400">
    <property type="entry name" value="ZnF_CHCC"/>
    <property type="match status" value="1"/>
</dbReference>
<dbReference type="InterPro" id="IPR036977">
    <property type="entry name" value="DNA_primase_Znf_CHC2"/>
</dbReference>
<dbReference type="RefSeq" id="WP_380703908.1">
    <property type="nucleotide sequence ID" value="NZ_JBHSAP010000009.1"/>
</dbReference>
<dbReference type="SUPFAM" id="SSF48024">
    <property type="entry name" value="N-terminal domain of DnaB helicase"/>
    <property type="match status" value="1"/>
</dbReference>
<keyword evidence="3 12" id="KW-0808">Transferase</keyword>
<evidence type="ECO:0000256" key="3">
    <source>
        <dbReference type="ARBA" id="ARBA00022679"/>
    </source>
</evidence>
<dbReference type="CDD" id="cd03364">
    <property type="entry name" value="TOPRIM_DnaG_primases"/>
    <property type="match status" value="1"/>
</dbReference>
<keyword evidence="11 12" id="KW-0804">Transcription</keyword>
<proteinExistence type="inferred from homology"/>